<dbReference type="EMBL" id="JANBVO010000033">
    <property type="protein sequence ID" value="KAJ9137674.1"/>
    <property type="molecule type" value="Genomic_DNA"/>
</dbReference>
<sequence length="497" mass="55763">MTRNEVPIDTTIRNAIQVGDGWSVRHRACYHPELATWAAQELRSGEFEGSQTRREFIEQVLLANIPLTAEGGDYVAKEAIISGLVDCLIRSAETWLAHFDLGPILKRLSSHGAVCSKLVEYLRQRHILPGIAAGSTAERFVTVLLEGDILTTDQWHRPSTVLIGLCQLWTHETAAVSSLRDIARTSPGTPFERAGIRLLNSAKLLGRICMVDTSKDAVFNAVWEGLKEFEVKEKWSYLVGDWSQALADLTTRCKKSAMECIALGAAAVQDARTVDWVRKTEPSTGQWLAEGLWNCEKELVPLVSKLRLPFLVELKVIRKEDLGNVGSAQPNMIRESPDERRVLASLQLLHALSVDEPAKIRMLDTRSGVAWSEYIPTARLWDAKRSIASLLLHVLALDQYISATHRHGHWQGLPAVQHLPAEVWIDMFEYLGIRSVDFATLSGDLFEMVREWLDSKAKRTTPPGKGCKCRLWVAIPDGKTFEWFQDAHLVRPRLVLN</sequence>
<protein>
    <submittedName>
        <fullName evidence="1">Uncharacterized protein</fullName>
    </submittedName>
</protein>
<name>A0AA38VKM7_9PEZI</name>
<dbReference type="Proteomes" id="UP001174694">
    <property type="component" value="Unassembled WGS sequence"/>
</dbReference>
<comment type="caution">
    <text evidence="1">The sequence shown here is derived from an EMBL/GenBank/DDBJ whole genome shotgun (WGS) entry which is preliminary data.</text>
</comment>
<gene>
    <name evidence="1" type="ORF">NKR23_g9012</name>
</gene>
<accession>A0AA38VKM7</accession>
<keyword evidence="2" id="KW-1185">Reference proteome</keyword>
<evidence type="ECO:0000313" key="2">
    <source>
        <dbReference type="Proteomes" id="UP001174694"/>
    </source>
</evidence>
<proteinExistence type="predicted"/>
<organism evidence="1 2">
    <name type="scientific">Pleurostoma richardsiae</name>
    <dbReference type="NCBI Taxonomy" id="41990"/>
    <lineage>
        <taxon>Eukaryota</taxon>
        <taxon>Fungi</taxon>
        <taxon>Dikarya</taxon>
        <taxon>Ascomycota</taxon>
        <taxon>Pezizomycotina</taxon>
        <taxon>Sordariomycetes</taxon>
        <taxon>Sordariomycetidae</taxon>
        <taxon>Calosphaeriales</taxon>
        <taxon>Pleurostomataceae</taxon>
        <taxon>Pleurostoma</taxon>
    </lineage>
</organism>
<dbReference type="AlphaFoldDB" id="A0AA38VKM7"/>
<reference evidence="1" key="1">
    <citation type="submission" date="2022-07" db="EMBL/GenBank/DDBJ databases">
        <title>Fungi with potential for degradation of polypropylene.</title>
        <authorList>
            <person name="Gostincar C."/>
        </authorList>
    </citation>
    <scope>NUCLEOTIDE SEQUENCE</scope>
    <source>
        <strain evidence="1">EXF-13308</strain>
    </source>
</reference>
<evidence type="ECO:0000313" key="1">
    <source>
        <dbReference type="EMBL" id="KAJ9137674.1"/>
    </source>
</evidence>